<sequence>MVESRWKVPAPEDSDIDTRFQLVLKRKMATPLSSRLFALNDEGWLLAYNRTLDLESHGPTKITITLPMKLYLIPYYTFQVSEHTYNMHMKAQGRGGCRVYKVNKIQS</sequence>
<keyword evidence="2" id="KW-1185">Reference proteome</keyword>
<reference evidence="1 2" key="1">
    <citation type="submission" date="2014-04" db="EMBL/GenBank/DDBJ databases">
        <authorList>
            <consortium name="DOE Joint Genome Institute"/>
            <person name="Kuo A."/>
            <person name="Tarkka M."/>
            <person name="Buscot F."/>
            <person name="Kohler A."/>
            <person name="Nagy L.G."/>
            <person name="Floudas D."/>
            <person name="Copeland A."/>
            <person name="Barry K.W."/>
            <person name="Cichocki N."/>
            <person name="Veneault-Fourrey C."/>
            <person name="LaButti K."/>
            <person name="Lindquist E.A."/>
            <person name="Lipzen A."/>
            <person name="Lundell T."/>
            <person name="Morin E."/>
            <person name="Murat C."/>
            <person name="Sun H."/>
            <person name="Tunlid A."/>
            <person name="Henrissat B."/>
            <person name="Grigoriev I.V."/>
            <person name="Hibbett D.S."/>
            <person name="Martin F."/>
            <person name="Nordberg H.P."/>
            <person name="Cantor M.N."/>
            <person name="Hua S.X."/>
        </authorList>
    </citation>
    <scope>NUCLEOTIDE SEQUENCE [LARGE SCALE GENOMIC DNA]</scope>
    <source>
        <strain evidence="1 2">F 1598</strain>
    </source>
</reference>
<protein>
    <submittedName>
        <fullName evidence="1">Uncharacterized protein</fullName>
    </submittedName>
</protein>
<evidence type="ECO:0000313" key="2">
    <source>
        <dbReference type="Proteomes" id="UP000054166"/>
    </source>
</evidence>
<evidence type="ECO:0000313" key="1">
    <source>
        <dbReference type="EMBL" id="KIM84721.1"/>
    </source>
</evidence>
<dbReference type="HOGENOM" id="CLU_2210962_0_0_1"/>
<organism evidence="1 2">
    <name type="scientific">Piloderma croceum (strain F 1598)</name>
    <dbReference type="NCBI Taxonomy" id="765440"/>
    <lineage>
        <taxon>Eukaryota</taxon>
        <taxon>Fungi</taxon>
        <taxon>Dikarya</taxon>
        <taxon>Basidiomycota</taxon>
        <taxon>Agaricomycotina</taxon>
        <taxon>Agaricomycetes</taxon>
        <taxon>Agaricomycetidae</taxon>
        <taxon>Atheliales</taxon>
        <taxon>Atheliaceae</taxon>
        <taxon>Piloderma</taxon>
    </lineage>
</organism>
<gene>
    <name evidence="1" type="ORF">PILCRDRAFT_394035</name>
</gene>
<accession>A0A0C3G289</accession>
<dbReference type="AlphaFoldDB" id="A0A0C3G289"/>
<proteinExistence type="predicted"/>
<dbReference type="EMBL" id="KN832987">
    <property type="protein sequence ID" value="KIM84721.1"/>
    <property type="molecule type" value="Genomic_DNA"/>
</dbReference>
<dbReference type="InParanoid" id="A0A0C3G289"/>
<name>A0A0C3G289_PILCF</name>
<reference evidence="2" key="2">
    <citation type="submission" date="2015-01" db="EMBL/GenBank/DDBJ databases">
        <title>Evolutionary Origins and Diversification of the Mycorrhizal Mutualists.</title>
        <authorList>
            <consortium name="DOE Joint Genome Institute"/>
            <consortium name="Mycorrhizal Genomics Consortium"/>
            <person name="Kohler A."/>
            <person name="Kuo A."/>
            <person name="Nagy L.G."/>
            <person name="Floudas D."/>
            <person name="Copeland A."/>
            <person name="Barry K.W."/>
            <person name="Cichocki N."/>
            <person name="Veneault-Fourrey C."/>
            <person name="LaButti K."/>
            <person name="Lindquist E.A."/>
            <person name="Lipzen A."/>
            <person name="Lundell T."/>
            <person name="Morin E."/>
            <person name="Murat C."/>
            <person name="Riley R."/>
            <person name="Ohm R."/>
            <person name="Sun H."/>
            <person name="Tunlid A."/>
            <person name="Henrissat B."/>
            <person name="Grigoriev I.V."/>
            <person name="Hibbett D.S."/>
            <person name="Martin F."/>
        </authorList>
    </citation>
    <scope>NUCLEOTIDE SEQUENCE [LARGE SCALE GENOMIC DNA]</scope>
    <source>
        <strain evidence="2">F 1598</strain>
    </source>
</reference>
<dbReference type="Proteomes" id="UP000054166">
    <property type="component" value="Unassembled WGS sequence"/>
</dbReference>